<proteinExistence type="predicted"/>
<dbReference type="AlphaFoldDB" id="A0A0C5BF11"/>
<evidence type="ECO:0000313" key="1">
    <source>
        <dbReference type="EMBL" id="AJL34993.1"/>
    </source>
</evidence>
<accession>A0A0C5BF11</accession>
<gene>
    <name evidence="1" type="ORF">pBPS110</name>
</gene>
<sequence length="85" mass="9313">MKSRIFGRKLGTTTPMVRLIESDEPTADGGPADPGKLEAFTVDNARRAVQVLRAQGIEGYVLFSDDPTPYAFTPDADFVYPAVRH</sequence>
<organism evidence="1">
    <name type="scientific">Burkholderia pseudomallei</name>
    <name type="common">Pseudomonas pseudomallei</name>
    <dbReference type="NCBI Taxonomy" id="28450"/>
    <lineage>
        <taxon>Bacteria</taxon>
        <taxon>Pseudomonadati</taxon>
        <taxon>Pseudomonadota</taxon>
        <taxon>Betaproteobacteria</taxon>
        <taxon>Burkholderiales</taxon>
        <taxon>Burkholderiaceae</taxon>
        <taxon>Burkholderia</taxon>
        <taxon>pseudomallei group</taxon>
    </lineage>
</organism>
<reference evidence="1" key="1">
    <citation type="submission" date="2013-07" db="EMBL/GenBank/DDBJ databases">
        <title>Complete sequence of a native Burkholderia pseudomallei plasmid.</title>
        <authorList>
            <person name="Stone J.K."/>
            <person name="Bollig M.C."/>
            <person name="Gibbons H.S."/>
            <person name="Mayo M."/>
            <person name="Currie B.J."/>
            <person name="Keim P."/>
            <person name="Tuanyok A."/>
        </authorList>
    </citation>
    <scope>NUCLEOTIDE SEQUENCE</scope>
    <source>
        <strain evidence="1">MSHR1950</strain>
        <plasmid evidence="1">pBPSE01</plasmid>
    </source>
</reference>
<dbReference type="RefSeq" id="WP_058034879.1">
    <property type="nucleotide sequence ID" value="NZ_KF418775.1"/>
</dbReference>
<keyword evidence="1" id="KW-0614">Plasmid</keyword>
<protein>
    <submittedName>
        <fullName evidence="1">Uncharacterized protein</fullName>
    </submittedName>
</protein>
<dbReference type="EMBL" id="KF418775">
    <property type="protein sequence ID" value="AJL34993.1"/>
    <property type="molecule type" value="Genomic_DNA"/>
</dbReference>
<name>A0A0C5BF11_BURPE</name>
<geneLocation type="plasmid" evidence="1">
    <name>pBPSE01</name>
</geneLocation>